<keyword evidence="14" id="KW-1185">Reference proteome</keyword>
<feature type="non-terminal residue" evidence="13">
    <location>
        <position position="4868"/>
    </location>
</feature>
<evidence type="ECO:0000256" key="3">
    <source>
        <dbReference type="ARBA" id="ARBA00022450"/>
    </source>
</evidence>
<dbReference type="Pfam" id="PF00109">
    <property type="entry name" value="ketoacyl-synt"/>
    <property type="match status" value="4"/>
</dbReference>
<keyword evidence="6" id="KW-0808">Transferase</keyword>
<feature type="active site" description="Proton donor; for dehydratase activity" evidence="9">
    <location>
        <position position="3906"/>
    </location>
</feature>
<protein>
    <submittedName>
        <fullName evidence="13">SDR family NAD(P)-dependent oxidoreductase</fullName>
    </submittedName>
</protein>
<evidence type="ECO:0000256" key="4">
    <source>
        <dbReference type="ARBA" id="ARBA00022490"/>
    </source>
</evidence>
<dbReference type="InterPro" id="IPR049552">
    <property type="entry name" value="PKS_DH_N"/>
</dbReference>
<evidence type="ECO:0000313" key="13">
    <source>
        <dbReference type="EMBL" id="MFC1851060.1"/>
    </source>
</evidence>
<dbReference type="InterPro" id="IPR042104">
    <property type="entry name" value="PKS_dehydratase_sf"/>
</dbReference>
<dbReference type="CDD" id="cd08953">
    <property type="entry name" value="KR_2_SDR_x"/>
    <property type="match status" value="3"/>
</dbReference>
<dbReference type="InterPro" id="IPR050091">
    <property type="entry name" value="PKS_NRPS_Biosynth_Enz"/>
</dbReference>
<evidence type="ECO:0000259" key="12">
    <source>
        <dbReference type="PROSITE" id="PS52019"/>
    </source>
</evidence>
<dbReference type="Pfam" id="PF00550">
    <property type="entry name" value="PP-binding"/>
    <property type="match status" value="3"/>
</dbReference>
<name>A0ABV6YXY7_UNCC1</name>
<dbReference type="Gene3D" id="3.40.47.10">
    <property type="match status" value="4"/>
</dbReference>
<proteinExistence type="predicted"/>
<evidence type="ECO:0000256" key="1">
    <source>
        <dbReference type="ARBA" id="ARBA00004496"/>
    </source>
</evidence>
<dbReference type="Gene3D" id="3.10.129.110">
    <property type="entry name" value="Polyketide synthase dehydratase"/>
    <property type="match status" value="2"/>
</dbReference>
<dbReference type="SUPFAM" id="SSF51735">
    <property type="entry name" value="NAD(P)-binding Rossmann-fold domains"/>
    <property type="match status" value="4"/>
</dbReference>
<comment type="pathway">
    <text evidence="2">Antibiotic biosynthesis.</text>
</comment>
<dbReference type="InterPro" id="IPR014031">
    <property type="entry name" value="Ketoacyl_synth_C"/>
</dbReference>
<dbReference type="InterPro" id="IPR057326">
    <property type="entry name" value="KR_dom"/>
</dbReference>
<dbReference type="InterPro" id="IPR009081">
    <property type="entry name" value="PP-bd_ACP"/>
</dbReference>
<dbReference type="InterPro" id="IPR016039">
    <property type="entry name" value="Thiolase-like"/>
</dbReference>
<evidence type="ECO:0000256" key="7">
    <source>
        <dbReference type="ARBA" id="ARBA00022737"/>
    </source>
</evidence>
<dbReference type="InterPro" id="IPR014030">
    <property type="entry name" value="Ketoacyl_synth_N"/>
</dbReference>
<dbReference type="CDD" id="cd00833">
    <property type="entry name" value="PKS"/>
    <property type="match status" value="4"/>
</dbReference>
<feature type="active site" description="Proton acceptor; for dehydratase activity" evidence="9">
    <location>
        <position position="3733"/>
    </location>
</feature>
<evidence type="ECO:0000256" key="2">
    <source>
        <dbReference type="ARBA" id="ARBA00004792"/>
    </source>
</evidence>
<dbReference type="SUPFAM" id="SSF47336">
    <property type="entry name" value="ACP-like"/>
    <property type="match status" value="3"/>
</dbReference>
<keyword evidence="5" id="KW-0597">Phosphoprotein</keyword>
<evidence type="ECO:0000259" key="10">
    <source>
        <dbReference type="PROSITE" id="PS50075"/>
    </source>
</evidence>
<feature type="domain" description="Ketosynthase family 3 (KS3)" evidence="11">
    <location>
        <begin position="1"/>
        <end position="420"/>
    </location>
</feature>
<gene>
    <name evidence="13" type="ORF">ACFL27_12775</name>
</gene>
<dbReference type="Gene3D" id="1.10.1200.10">
    <property type="entry name" value="ACP-like"/>
    <property type="match status" value="3"/>
</dbReference>
<dbReference type="Pfam" id="PF08242">
    <property type="entry name" value="Methyltransf_12"/>
    <property type="match status" value="1"/>
</dbReference>
<feature type="domain" description="PKS/mFAS DH" evidence="12">
    <location>
        <begin position="2218"/>
        <end position="2509"/>
    </location>
</feature>
<dbReference type="InterPro" id="IPR020807">
    <property type="entry name" value="PKS_DH"/>
</dbReference>
<dbReference type="Pfam" id="PF22336">
    <property type="entry name" value="RhiE-like_linker"/>
    <property type="match status" value="3"/>
</dbReference>
<dbReference type="InterPro" id="IPR036291">
    <property type="entry name" value="NAD(P)-bd_dom_sf"/>
</dbReference>
<feature type="domain" description="Ketosynthase family 3 (KS3)" evidence="11">
    <location>
        <begin position="3079"/>
        <end position="3517"/>
    </location>
</feature>
<dbReference type="InterPro" id="IPR054514">
    <property type="entry name" value="RhiE-like_linker"/>
</dbReference>
<comment type="subcellular location">
    <subcellularLocation>
        <location evidence="1">Cytoplasm</location>
    </subcellularLocation>
</comment>
<dbReference type="Proteomes" id="UP001594351">
    <property type="component" value="Unassembled WGS sequence"/>
</dbReference>
<evidence type="ECO:0000313" key="14">
    <source>
        <dbReference type="Proteomes" id="UP001594351"/>
    </source>
</evidence>
<feature type="domain" description="Ketosynthase family 3 (KS3)" evidence="11">
    <location>
        <begin position="1610"/>
        <end position="2023"/>
    </location>
</feature>
<dbReference type="InterPro" id="IPR049551">
    <property type="entry name" value="PKS_DH_C"/>
</dbReference>
<feature type="region of interest" description="C-terminal hotdog fold" evidence="9">
    <location>
        <begin position="3844"/>
        <end position="3991"/>
    </location>
</feature>
<dbReference type="InterPro" id="IPR013217">
    <property type="entry name" value="Methyltransf_12"/>
</dbReference>
<dbReference type="InterPro" id="IPR049900">
    <property type="entry name" value="PKS_mFAS_DH"/>
</dbReference>
<keyword evidence="8" id="KW-0511">Multifunctional enzyme</keyword>
<feature type="domain" description="Ketosynthase family 3 (KS3)" evidence="11">
    <location>
        <begin position="4560"/>
        <end position="4868"/>
    </location>
</feature>
<dbReference type="SUPFAM" id="SSF53335">
    <property type="entry name" value="S-adenosyl-L-methionine-dependent methyltransferases"/>
    <property type="match status" value="1"/>
</dbReference>
<sequence>PLAENIAEFWTNLIAGKHCITEIPKERWDWEAFYGDPVKDKNKTDVKWGGFIDGVGDFDPLFFRISPREAKLLDPQQRLLMLYAWKAIEDAGYAASSLSGTQTGIFVGTWGGGGYADLILRANVSVGVVPSAGPNRMSYFLDIHGPSEAIETACSSSLVAIHRAVEAIKSGTCDMALAGGVNTIITPTLHISSTQAGMLSKDGKCKTFSDKADGYVRSEGVGMLFLKTLSHAQQSGDHIYGIIRGTAENHGGRATSPTAPNPEAQTELLIKAYRNAGIDPRTIGYIEAHGTGTALGDPIEIEGLKAAFKELYQTTGDSEVRTAHCGLGSVKTNIGHTELAAGVAGVIKVLLQLKHKTIVKSLHCDTKNPYISLENSPFYLVKETQEWKRLQDSYGNEVPRRTGVSSFGVGGVNAHVVIEEYVEQGSAAQRPKSTKADEPVIFLLSAKNEERLKAYALEMEKFLNNLSSTVNPQFHIKDVAYTLQVGREAMAERLALIASSAAELRDMLRSFIEGQDNREGFYRGSPKRDKETLAVFAVDEDLNEVIDEWIKRGKYSKLLSLWVKGLVFDWNKLYGQVKPRRMSLPTYPFAKERYWIEESQSAIVPSEKPEESPARITMLTPVWDTFEVKKKEIFPSDTDRILIIGGNEHIRQEIIQLYPQAAVFVIQSADTIDTIAKRLEKQGVADHIVWIAPDSSLKTAGYKALIAEQEKGVFLLFRTIKAALSLGYGAKELSWSIITTGAESVYKNDPVDPTHASIHGLTGSMAKEHPNWMIRLLDLEAGSDLPVSEIFWLPFDPRGRVFACRQGQWHRQSLIPTNCPEPKQSMYRHQGVYVVIGGAGNVGFAWSKYMIRAYNARIVWLGRRKKDADIREKLDSLAAIGPVPLYISADATDLNAMQSAYKEIKKHYSKIHGIIHAATFSAKRSIQDMEETEFTTSLFTKVDTSVRMVEIFRKARPDFFLFFSSGISFIKNLKQSHYAAGCTFTDAFARWLSFELTCSVKVINWGYWKNDVLTESEYFHKLAKIGIGFIEPAEAMEHLERFLGSGQNQIGLMKIKSSLEVEGLNKEEAIAHYPDSIPSNIEIIRKNILKQVPDLPNIKSDVNIYFEEMKQLLCKLLGRYLQVIPKIKLNLFYDRWFEESRAVFKRMNYPGQDSAPSDSDTLWEEWDRKKESWLKNSDIRAQIILVEATMRALPDILTGKARATDIMFPNSSLELVEGVYKNNKLADYFNEVLSNTASLYIEKRLKQNSSARIRILEIGAGTGITSAIIFNKLEPYKDSIHEYCYSDISKAFLMHAAEKYGPANPYLTCKIFDVEKPVAEQGIETGGYDLVVAANVLHATKNIRQTIRNAKAVMKKNGLLLLNELSANSLFIHLTFGLLEGWWLYEDPELRISGCPGLYPEAWQKVLEQEGFRHILFPAEQAHDLGQQIIVAESDGIVRQKRGTKPSKIEPQINRSQQVIHKPLLTAAPDVSTASVKDYVTKITIEKLSESLQVNIDTIDTEESFSDYGLDSILGVNFVSLINETLSLELETTIIFDYSSVSKLTSYILSESRKHVETLLTKRLKAAETKLSSIYDEEEPPQAPQRSEDRYFRRFWQTSGLKESVDAAREDSVAVIGISGQFPDAKDTDTFWKNLISGYDAVRELPSLYLDQNRYFSPKKEKGRAYCKWGGILAERDCFDPLFFNISPREAESMSPNQRLILMESWKALEDAGYAPRKLADSRMGIFIGAEPSGYFNESFTGSSDAIVASRLSYFLNLNGPAMVVNTGCSSSGVAIHLACESLRNGESTIALAGGVSAFLDHRALINLSEIEMLSPSGKCLTFDEAADGTVLSEGVGVVLLKPLKEAVLAGDIIYGVIKASGLNQDGASNGITAPSGRAQEQLLTDVYKRYNINPEDITYLEAHGTGTKLGDPIEANALVRVFKKFTAKKEYCAIGSSKSFIGHTSAAAGVVGLIKILLSMRYRKIPGLINFNILNPFIEFKDSAFYVNTEPLEWSSKNRKPLSAALNSFGHSGTNVHIVVQEYKRSDEVSSTSSIVESGEHPALIPLSAKNMERLREYAGSFSIFLKESLSADTSPDISLPDIAYTLQTGRDPMKERVIFIVRDIPELISKLEQFEEGNQDIHNCVQGVVRQNSRRSDLFESDEELNETILKLKVKNKLMNIAELWSQGFSIDWGLFYRACNPKRISLPTYPFAKERYWIDQVKDERLEDKGGKILHPLLHENTSDLTEQRFSSTFTGNEFFLTDHVINGKKILPGVVYLEMARAAIERAAGISGNKQAGILLKNVVWARPIVVEDEPVNVHIGLFPAENGEITYEIYTQSGEAGDEPIVHSQGTALLNLVQEVPALDIESLKTECDQKRLTADECYDAYAKIGVEFGSGHRGIEKIYIGKDQALAQLVMPASVSDTADEFFMHPGLTDSALQASIGLMSGDLMIGTGNLEPVLPFALERLEILGGWTSSMWAYVRYSQGGLPEDRVKFDIDLCEKDGKVCVRMRNLTSRAMGSEADAIGTLVLKPSWREETIDAEAKPPDYEKHLIALCEPDEALTKSIAAKIKGVQFIKLASKKKNIDQRFSFYALRLFEEIQTILKAKPTGINLFQVVLSANRDQLLFSGLSALLKTANAENPKFRGQLIEIDRQDRVHIILEENGKRPDDRHIKYKDGKRFVANLEEIEPLPPLPPIAWKDKGKYLITGGSGGLGLIFAKEIAGQVKNPVLILVGRSKLDAAKKACLEELKATGARIEYKQVDVTQKGEVENLRNNIEKKFGNLNGIIHAAGIIHDNFIINKTKNEFEKVLAPKVAGLMNLDDSTKDIDLDFFVTFSSASGALGNIGQADYACANAFMDTYAAYRNNLVKAKKRSGKALSLNWPLWKEGGMQVDEETEKMMKRRSGMVAMQTETGMRAFYQAVSSNESQLMVAQGMLARMKRIHTAVKSEKSVRLPDTSPGIDVSLLYNKVKLMLVQNVSKLLKVSSQDVDTEAELSEYGFDSITLTEFANRLNEKYKLELTPTLFFEYPTIDSFAQNLIEEHQALFAAKFALKTETKISGPVTLELEISPVVKNRHSRFAVALSAPKQNVFFSEPVAIVGLSGKFPQAEDIEEFWNNLQMGKHCITEIPEDRWDWKAFYGDPLKDTNKTNVKWGGFIDGVGNFDPLFFGISPREAELMDPQQRLLMLYVWKAIEDAGYSAKSLSGTQTAIFVGTGGSGYSDLISRANVSIEGYTSTGIVPSVGPNRMSYFLNIHGPSEPIETACSSSLVAVHRAVEALQSGSCDMAIAGGVNTIITPYAYISFSKAGMLCKDGKCKTFSDKADGYVRGEGVGMLFLKKLSAAKQSRDHIYGVIRGTAENHGGRANSLTAPNPKAQADLLKSAYTRAGVDPRTIGYIEAHGTGTKLGDPIEIEALKAAFKELYHTTGAPAEVTEAHCGLGSVKTNIGHLELAAGIAGVIKVLLQLKHKTLVKSLHCDTVNPYIKLEKSPFYIVTETQEWRTLQDSSGHELPRRAGVSSFGFGGANAHVVIEEYVEEGTMLPRLKDEKTTEQVIVVLSAKNEERLKAYAKDILAFNTSSLDIKDVAYTLQVGRGAMEERLALIVGSVEELCDKLKRFVDGHKSIADFYRGSVQQNKDTLAVFEVAEELQEAIDKWIKRGKYSNILSLWVKGLAFDWNKLYGEVKPRRISLPTYPFAKERYWISDVMAQGSGISGEAAKLHPLLHQNTSNFSEQRFSSTFTGKEFFLADHIVNGRKILPGVVYLEMARAAVERSAGISRSEQLGISLENIVWTRPIAVEDDTVTVHIGLFPAESGKIAYDIYSQSGEDDAEPVVHGQGVALLNMVQEVSTLDLEFLKTENDHKLVSSDECYAAFAKLGLEFGAGHRGIEKIYVGEDQALAKLTLPSSVSHTADRFILHPSLMDSAFQASIGLMIGSGKLEPTLPFALEHLEILGGCADSMWAFVRYSQGSIPDDKVKKLDLDLCAEDGQVCVRMKGITLKAPGSEAEKIGTLIFKPTWKEETIDTEDNPADYEKHLVAVCEPDQALLKSITDNYKGAELILLESKKKNIDERFSDYAVRLFKKIQAILKAKPKGKTLFQVVISTKNDRRLFSGLSGLLKTANAENPTFRGQLIEIDEDVRIQSILEKNGKRPDDIHIKYKDGKRLVEKFEEIQALPTPHIAWKDKGKYLITGGVGGLGLIFAKEIVKQVKNPVLILVGRSKLNTAKKASLEDLKATGARVEYKQVDVTRKEDVEDLINNIEKKFGDLNGLIHSAGIIHDNFIIKKTKDEFEKVLAPKVAGLTNLDDSTRDVPLDFFVIFSSVAGALGNIGQADYACANAFMDAYAGYRDDLKAAKKRSGKTLSINWPLWKEGGLQVDEETEKMMTQRSGMVAMQAEIGLRAFHQAVASDESQIIVAQGMLARMKRKLLTVKPEKSIKLPHTSPGIDVSLLLDKVNLMLVQSVSKLLKVSSQDIDSEAELSEYGFDSIMLTEFANRLNEKFRLELTPTLFFEYPTIHSFAKYLIDEHQALFARHYALKTDLKISVPVAPESEILPAVKKRHTRFTAALSASKHDVFSSEPVAIVGLSGKFPMAEDIEEFWNNIREGKHCITEIPKDRWDWEAVYGDPLKDKNKTDIKWGGFIDGVADFDPQFFGIAPLEAEVMDPQQRLLLLYVWKALEDAGIAPKTLAESKTGVFIAAAPSEYSYIAPASLENPLTMGTVHSMLPSRISYILNLNGPSEYYDTSCSSTLVALHRAIQSIRSDECDQAIVGAVNVLLSPTQFIALTAIDFLSRKGKAKSFQAEADGCVLSEGVGALFIKPLKNALQNNDHIYAVIKGTGVAHGGKGMSLTAPGGRGMKTAMLQAYRAAGIDPFTVSYVEAHGTATP</sequence>
<dbReference type="InterPro" id="IPR020806">
    <property type="entry name" value="PKS_PP-bd"/>
</dbReference>
<feature type="domain" description="Carrier" evidence="10">
    <location>
        <begin position="4432"/>
        <end position="4509"/>
    </location>
</feature>
<keyword evidence="3" id="KW-0596">Phosphopantetheine</keyword>
<feature type="non-terminal residue" evidence="13">
    <location>
        <position position="1"/>
    </location>
</feature>
<dbReference type="SMART" id="SM01294">
    <property type="entry name" value="PKS_PP_betabranch"/>
    <property type="match status" value="3"/>
</dbReference>
<feature type="domain" description="Carrier" evidence="10">
    <location>
        <begin position="1474"/>
        <end position="1552"/>
    </location>
</feature>
<feature type="domain" description="PKS/mFAS DH" evidence="12">
    <location>
        <begin position="3704"/>
        <end position="3991"/>
    </location>
</feature>
<dbReference type="SMART" id="SM00826">
    <property type="entry name" value="PKS_DH"/>
    <property type="match status" value="2"/>
</dbReference>
<keyword evidence="7" id="KW-0677">Repeat</keyword>
<accession>A0ABV6YXY7</accession>
<evidence type="ECO:0000259" key="11">
    <source>
        <dbReference type="PROSITE" id="PS52004"/>
    </source>
</evidence>
<evidence type="ECO:0000256" key="9">
    <source>
        <dbReference type="PROSITE-ProRule" id="PRU01363"/>
    </source>
</evidence>
<feature type="region of interest" description="N-terminal hotdog fold" evidence="9">
    <location>
        <begin position="2218"/>
        <end position="2344"/>
    </location>
</feature>
<dbReference type="InterPro" id="IPR013968">
    <property type="entry name" value="PKS_KR"/>
</dbReference>
<dbReference type="Gene3D" id="3.40.50.150">
    <property type="entry name" value="Vaccinia Virus protein VP39"/>
    <property type="match status" value="1"/>
</dbReference>
<evidence type="ECO:0000256" key="5">
    <source>
        <dbReference type="ARBA" id="ARBA00022553"/>
    </source>
</evidence>
<dbReference type="InterPro" id="IPR018201">
    <property type="entry name" value="Ketoacyl_synth_AS"/>
</dbReference>
<evidence type="ECO:0000256" key="8">
    <source>
        <dbReference type="ARBA" id="ARBA00023268"/>
    </source>
</evidence>
<organism evidence="13 14">
    <name type="scientific">candidate division CSSED10-310 bacterium</name>
    <dbReference type="NCBI Taxonomy" id="2855610"/>
    <lineage>
        <taxon>Bacteria</taxon>
        <taxon>Bacteria division CSSED10-310</taxon>
    </lineage>
</organism>
<feature type="region of interest" description="C-terminal hotdog fold" evidence="9">
    <location>
        <begin position="2358"/>
        <end position="2509"/>
    </location>
</feature>
<feature type="active site" description="Proton acceptor; for dehydratase activity" evidence="9">
    <location>
        <position position="2247"/>
    </location>
</feature>
<dbReference type="Pfam" id="PF02801">
    <property type="entry name" value="Ketoacyl-synt_C"/>
    <property type="match status" value="4"/>
</dbReference>
<dbReference type="InterPro" id="IPR036736">
    <property type="entry name" value="ACP-like_sf"/>
</dbReference>
<dbReference type="Pfam" id="PF14765">
    <property type="entry name" value="PS-DH"/>
    <property type="match status" value="2"/>
</dbReference>
<feature type="active site" description="Proton donor; for dehydratase activity" evidence="9">
    <location>
        <position position="2420"/>
    </location>
</feature>
<dbReference type="Pfam" id="PF08659">
    <property type="entry name" value="KR"/>
    <property type="match status" value="3"/>
</dbReference>
<dbReference type="InterPro" id="IPR029063">
    <property type="entry name" value="SAM-dependent_MTases_sf"/>
</dbReference>
<dbReference type="SUPFAM" id="SSF53901">
    <property type="entry name" value="Thiolase-like"/>
    <property type="match status" value="4"/>
</dbReference>
<evidence type="ECO:0000256" key="6">
    <source>
        <dbReference type="ARBA" id="ARBA00022679"/>
    </source>
</evidence>
<dbReference type="Pfam" id="PF21089">
    <property type="entry name" value="PKS_DH_N"/>
    <property type="match status" value="2"/>
</dbReference>
<dbReference type="SMART" id="SM00823">
    <property type="entry name" value="PKS_PP"/>
    <property type="match status" value="3"/>
</dbReference>
<dbReference type="PROSITE" id="PS52004">
    <property type="entry name" value="KS3_2"/>
    <property type="match status" value="4"/>
</dbReference>
<feature type="region of interest" description="N-terminal hotdog fold" evidence="9">
    <location>
        <begin position="3704"/>
        <end position="3830"/>
    </location>
</feature>
<dbReference type="SMART" id="SM00822">
    <property type="entry name" value="PKS_KR"/>
    <property type="match status" value="3"/>
</dbReference>
<comment type="caution">
    <text evidence="13">The sequence shown here is derived from an EMBL/GenBank/DDBJ whole genome shotgun (WGS) entry which is preliminary data.</text>
</comment>
<dbReference type="InterPro" id="IPR020841">
    <property type="entry name" value="PKS_Beta-ketoAc_synthase_dom"/>
</dbReference>
<dbReference type="SMART" id="SM00825">
    <property type="entry name" value="PKS_KS"/>
    <property type="match status" value="4"/>
</dbReference>
<keyword evidence="4" id="KW-0963">Cytoplasm</keyword>
<dbReference type="Gene3D" id="3.40.50.720">
    <property type="entry name" value="NAD(P)-binding Rossmann-like Domain"/>
    <property type="match status" value="3"/>
</dbReference>
<dbReference type="PANTHER" id="PTHR43775">
    <property type="entry name" value="FATTY ACID SYNTHASE"/>
    <property type="match status" value="1"/>
</dbReference>
<dbReference type="PROSITE" id="PS00606">
    <property type="entry name" value="KS3_1"/>
    <property type="match status" value="3"/>
</dbReference>
<dbReference type="Gene3D" id="1.10.1240.100">
    <property type="match status" value="3"/>
</dbReference>
<dbReference type="CDD" id="cd02440">
    <property type="entry name" value="AdoMet_MTases"/>
    <property type="match status" value="1"/>
</dbReference>
<dbReference type="PANTHER" id="PTHR43775:SF37">
    <property type="entry name" value="SI:DKEY-61P9.11"/>
    <property type="match status" value="1"/>
</dbReference>
<dbReference type="EMBL" id="JBHPBY010000148">
    <property type="protein sequence ID" value="MFC1851060.1"/>
    <property type="molecule type" value="Genomic_DNA"/>
</dbReference>
<dbReference type="PROSITE" id="PS50075">
    <property type="entry name" value="CARRIER"/>
    <property type="match status" value="3"/>
</dbReference>
<feature type="domain" description="Carrier" evidence="10">
    <location>
        <begin position="2951"/>
        <end position="3028"/>
    </location>
</feature>
<dbReference type="PROSITE" id="PS52019">
    <property type="entry name" value="PKS_MFAS_DH"/>
    <property type="match status" value="2"/>
</dbReference>
<reference evidence="13 14" key="1">
    <citation type="submission" date="2024-09" db="EMBL/GenBank/DDBJ databases">
        <title>Laminarin stimulates single cell rates of sulfate reduction while oxygen inhibits transcriptomic activity in coastal marine sediment.</title>
        <authorList>
            <person name="Lindsay M."/>
            <person name="Orcutt B."/>
            <person name="Emerson D."/>
            <person name="Stepanauskas R."/>
            <person name="D'Angelo T."/>
        </authorList>
    </citation>
    <scope>NUCLEOTIDE SEQUENCE [LARGE SCALE GENOMIC DNA]</scope>
    <source>
        <strain evidence="13">SAG AM-311-K15</strain>
    </source>
</reference>